<proteinExistence type="predicted"/>
<dbReference type="AlphaFoldDB" id="A0ABD0VTF5"/>
<organism evidence="2 3">
    <name type="scientific">Dendrobium thyrsiflorum</name>
    <name type="common">Pinecone-like raceme dendrobium</name>
    <name type="synonym">Orchid</name>
    <dbReference type="NCBI Taxonomy" id="117978"/>
    <lineage>
        <taxon>Eukaryota</taxon>
        <taxon>Viridiplantae</taxon>
        <taxon>Streptophyta</taxon>
        <taxon>Embryophyta</taxon>
        <taxon>Tracheophyta</taxon>
        <taxon>Spermatophyta</taxon>
        <taxon>Magnoliopsida</taxon>
        <taxon>Liliopsida</taxon>
        <taxon>Asparagales</taxon>
        <taxon>Orchidaceae</taxon>
        <taxon>Epidendroideae</taxon>
        <taxon>Malaxideae</taxon>
        <taxon>Dendrobiinae</taxon>
        <taxon>Dendrobium</taxon>
    </lineage>
</organism>
<comment type="caution">
    <text evidence="2">The sequence shown here is derived from an EMBL/GenBank/DDBJ whole genome shotgun (WGS) entry which is preliminary data.</text>
</comment>
<feature type="region of interest" description="Disordered" evidence="1">
    <location>
        <begin position="22"/>
        <end position="51"/>
    </location>
</feature>
<evidence type="ECO:0000256" key="1">
    <source>
        <dbReference type="SAM" id="MobiDB-lite"/>
    </source>
</evidence>
<dbReference type="Proteomes" id="UP001552299">
    <property type="component" value="Unassembled WGS sequence"/>
</dbReference>
<dbReference type="EMBL" id="JANQDX010000002">
    <property type="protein sequence ID" value="KAL0927858.1"/>
    <property type="molecule type" value="Genomic_DNA"/>
</dbReference>
<gene>
    <name evidence="2" type="ORF">M5K25_002073</name>
</gene>
<sequence>MKLVGGCITGVEIGDADVLEEVGIGGEGGGGDGDDEEEKIEDEGRFGDGRHGSILTEIAEGGGMFGSYKDAKKNALESYSANYSACRRTYLIEIEN</sequence>
<keyword evidence="3" id="KW-1185">Reference proteome</keyword>
<accession>A0ABD0VTF5</accession>
<evidence type="ECO:0000313" key="3">
    <source>
        <dbReference type="Proteomes" id="UP001552299"/>
    </source>
</evidence>
<feature type="compositionally biased region" description="Basic and acidic residues" evidence="1">
    <location>
        <begin position="42"/>
        <end position="51"/>
    </location>
</feature>
<evidence type="ECO:0000313" key="2">
    <source>
        <dbReference type="EMBL" id="KAL0927858.1"/>
    </source>
</evidence>
<feature type="compositionally biased region" description="Acidic residues" evidence="1">
    <location>
        <begin position="32"/>
        <end position="41"/>
    </location>
</feature>
<protein>
    <submittedName>
        <fullName evidence="2">Uncharacterized protein</fullName>
    </submittedName>
</protein>
<name>A0ABD0VTF5_DENTH</name>
<reference evidence="2 3" key="1">
    <citation type="journal article" date="2024" name="Plant Biotechnol. J.">
        <title>Dendrobium thyrsiflorum genome and its molecular insights into genes involved in important horticultural traits.</title>
        <authorList>
            <person name="Chen B."/>
            <person name="Wang J.Y."/>
            <person name="Zheng P.J."/>
            <person name="Li K.L."/>
            <person name="Liang Y.M."/>
            <person name="Chen X.F."/>
            <person name="Zhang C."/>
            <person name="Zhao X."/>
            <person name="He X."/>
            <person name="Zhang G.Q."/>
            <person name="Liu Z.J."/>
            <person name="Xu Q."/>
        </authorList>
    </citation>
    <scope>NUCLEOTIDE SEQUENCE [LARGE SCALE GENOMIC DNA]</scope>
    <source>
        <strain evidence="2">GZMU011</strain>
    </source>
</reference>